<proteinExistence type="predicted"/>
<dbReference type="AlphaFoldDB" id="A0A1E3W738"/>
<comment type="caution">
    <text evidence="1">The sequence shown here is derived from an EMBL/GenBank/DDBJ whole genome shotgun (WGS) entry which is preliminary data.</text>
</comment>
<gene>
    <name evidence="1" type="ORF">AUC69_06375</name>
</gene>
<reference evidence="1 2" key="1">
    <citation type="journal article" date="2016" name="Environ. Microbiol.">
        <title>New Methyloceanibacter diversity from North Sea sediments includes methanotroph containing solely the soluble methane monooxygenase.</title>
        <authorList>
            <person name="Vekeman B."/>
            <person name="Kerckhof F.M."/>
            <person name="Cremers G."/>
            <person name="de Vos P."/>
            <person name="Vandamme P."/>
            <person name="Boon N."/>
            <person name="Op den Camp H.J."/>
            <person name="Heylen K."/>
        </authorList>
    </citation>
    <scope>NUCLEOTIDE SEQUENCE [LARGE SCALE GENOMIC DNA]</scope>
    <source>
        <strain evidence="1 2">R-67175</strain>
    </source>
</reference>
<keyword evidence="2" id="KW-1185">Reference proteome</keyword>
<dbReference type="EMBL" id="LPWF01000005">
    <property type="protein sequence ID" value="ODS01586.1"/>
    <property type="molecule type" value="Genomic_DNA"/>
</dbReference>
<evidence type="ECO:0000313" key="2">
    <source>
        <dbReference type="Proteomes" id="UP000094472"/>
    </source>
</evidence>
<protein>
    <submittedName>
        <fullName evidence="1">Uncharacterized protein</fullName>
    </submittedName>
</protein>
<evidence type="ECO:0000313" key="1">
    <source>
        <dbReference type="EMBL" id="ODS01586.1"/>
    </source>
</evidence>
<sequence length="77" mass="8298">MFVLASAQSLANQRVRVTDDMDLIRSRNVQVLHRVVFGQSMERGEPFGRDVATVFSDAAQQSIPRGAVGAISPAGVL</sequence>
<accession>A0A1E3W738</accession>
<dbReference type="Proteomes" id="UP000094472">
    <property type="component" value="Unassembled WGS sequence"/>
</dbReference>
<organism evidence="1 2">
    <name type="scientific">Methyloceanibacter superfactus</name>
    <dbReference type="NCBI Taxonomy" id="1774969"/>
    <lineage>
        <taxon>Bacteria</taxon>
        <taxon>Pseudomonadati</taxon>
        <taxon>Pseudomonadota</taxon>
        <taxon>Alphaproteobacteria</taxon>
        <taxon>Hyphomicrobiales</taxon>
        <taxon>Hyphomicrobiaceae</taxon>
        <taxon>Methyloceanibacter</taxon>
    </lineage>
</organism>
<name>A0A1E3W738_9HYPH</name>